<evidence type="ECO:0008006" key="2">
    <source>
        <dbReference type="Google" id="ProtNLM"/>
    </source>
</evidence>
<proteinExistence type="predicted"/>
<dbReference type="AlphaFoldDB" id="A0A3B0TNC9"/>
<protein>
    <recommendedName>
        <fullName evidence="2">Lipoprotein</fullName>
    </recommendedName>
</protein>
<evidence type="ECO:0000313" key="1">
    <source>
        <dbReference type="EMBL" id="VAW17703.1"/>
    </source>
</evidence>
<organism evidence="1">
    <name type="scientific">hydrothermal vent metagenome</name>
    <dbReference type="NCBI Taxonomy" id="652676"/>
    <lineage>
        <taxon>unclassified sequences</taxon>
        <taxon>metagenomes</taxon>
        <taxon>ecological metagenomes</taxon>
    </lineage>
</organism>
<accession>A0A3B0TNC9</accession>
<sequence>MNRLFSLLAVVFFLFSLGGCQTSGAHSKKSVSTVILSGEADWIRNGGAIEFEGKKWVAQDGIESFKDDEVLQMGKYRGIAFFIDKVDVRPFSRLYTEFDTNKYRYYKVK</sequence>
<dbReference type="PROSITE" id="PS51257">
    <property type="entry name" value="PROKAR_LIPOPROTEIN"/>
    <property type="match status" value="1"/>
</dbReference>
<gene>
    <name evidence="1" type="ORF">MNBD_BACTEROID05-512</name>
</gene>
<reference evidence="1" key="1">
    <citation type="submission" date="2018-06" db="EMBL/GenBank/DDBJ databases">
        <authorList>
            <person name="Zhirakovskaya E."/>
        </authorList>
    </citation>
    <scope>NUCLEOTIDE SEQUENCE</scope>
</reference>
<name>A0A3B0TNC9_9ZZZZ</name>
<dbReference type="EMBL" id="UOEN01000385">
    <property type="protein sequence ID" value="VAW17703.1"/>
    <property type="molecule type" value="Genomic_DNA"/>
</dbReference>